<evidence type="ECO:0000256" key="6">
    <source>
        <dbReference type="SAM" id="Phobius"/>
    </source>
</evidence>
<keyword evidence="2" id="KW-1003">Cell membrane</keyword>
<reference evidence="8 9" key="1">
    <citation type="submission" date="2016-10" db="EMBL/GenBank/DDBJ databases">
        <authorList>
            <person name="de Groot N.N."/>
        </authorList>
    </citation>
    <scope>NUCLEOTIDE SEQUENCE [LARGE SCALE GENOMIC DNA]</scope>
    <source>
        <strain evidence="8 9">KPR-7B</strain>
    </source>
</reference>
<evidence type="ECO:0000256" key="5">
    <source>
        <dbReference type="ARBA" id="ARBA00023136"/>
    </source>
</evidence>
<evidence type="ECO:0000313" key="9">
    <source>
        <dbReference type="Proteomes" id="UP000199671"/>
    </source>
</evidence>
<evidence type="ECO:0000256" key="1">
    <source>
        <dbReference type="ARBA" id="ARBA00004162"/>
    </source>
</evidence>
<dbReference type="PANTHER" id="PTHR33885">
    <property type="entry name" value="PHAGE SHOCK PROTEIN C"/>
    <property type="match status" value="1"/>
</dbReference>
<sequence length="85" mass="9676">MTQQRPTNPYDRQQSFSQCTESWRSRLPRRSHRRLLAGVCGGLAEHWGVSPTLVRLATLALALLPGPMWVVYAVAWVLMPGPYER</sequence>
<dbReference type="InterPro" id="IPR052027">
    <property type="entry name" value="PspC"/>
</dbReference>
<feature type="domain" description="Phage shock protein PspC N-terminal" evidence="7">
    <location>
        <begin position="26"/>
        <end position="80"/>
    </location>
</feature>
<dbReference type="EMBL" id="FNHU01000001">
    <property type="protein sequence ID" value="SDM30705.1"/>
    <property type="molecule type" value="Genomic_DNA"/>
</dbReference>
<gene>
    <name evidence="8" type="ORF">SAMN04487766_101295</name>
</gene>
<dbReference type="Proteomes" id="UP000199671">
    <property type="component" value="Unassembled WGS sequence"/>
</dbReference>
<protein>
    <submittedName>
        <fullName evidence="8">Phage shock protein C (PspC) family protein</fullName>
    </submittedName>
</protein>
<dbReference type="Pfam" id="PF04024">
    <property type="entry name" value="PspC"/>
    <property type="match status" value="1"/>
</dbReference>
<evidence type="ECO:0000256" key="3">
    <source>
        <dbReference type="ARBA" id="ARBA00022692"/>
    </source>
</evidence>
<dbReference type="RefSeq" id="WP_092607195.1">
    <property type="nucleotide sequence ID" value="NZ_FNHU01000001.1"/>
</dbReference>
<name>A0A1G9S7F7_9ACTO</name>
<keyword evidence="4 6" id="KW-1133">Transmembrane helix</keyword>
<proteinExistence type="predicted"/>
<evidence type="ECO:0000256" key="2">
    <source>
        <dbReference type="ARBA" id="ARBA00022475"/>
    </source>
</evidence>
<feature type="transmembrane region" description="Helical" evidence="6">
    <location>
        <begin position="56"/>
        <end position="79"/>
    </location>
</feature>
<dbReference type="AlphaFoldDB" id="A0A1G9S7F7"/>
<comment type="subcellular location">
    <subcellularLocation>
        <location evidence="1">Cell membrane</location>
        <topology evidence="1">Single-pass membrane protein</topology>
    </subcellularLocation>
</comment>
<evidence type="ECO:0000313" key="8">
    <source>
        <dbReference type="EMBL" id="SDM30705.1"/>
    </source>
</evidence>
<keyword evidence="5 6" id="KW-0472">Membrane</keyword>
<dbReference type="GO" id="GO:0005886">
    <property type="term" value="C:plasma membrane"/>
    <property type="evidence" value="ECO:0007669"/>
    <property type="project" value="UniProtKB-SubCell"/>
</dbReference>
<accession>A0A1G9S7F7</accession>
<organism evidence="8 9">
    <name type="scientific">Actinomyces ruminicola</name>
    <dbReference type="NCBI Taxonomy" id="332524"/>
    <lineage>
        <taxon>Bacteria</taxon>
        <taxon>Bacillati</taxon>
        <taxon>Actinomycetota</taxon>
        <taxon>Actinomycetes</taxon>
        <taxon>Actinomycetales</taxon>
        <taxon>Actinomycetaceae</taxon>
        <taxon>Actinomyces</taxon>
    </lineage>
</organism>
<dbReference type="InterPro" id="IPR007168">
    <property type="entry name" value="Phageshock_PspC_N"/>
</dbReference>
<dbReference type="PANTHER" id="PTHR33885:SF3">
    <property type="entry name" value="PHAGE SHOCK PROTEIN C"/>
    <property type="match status" value="1"/>
</dbReference>
<evidence type="ECO:0000256" key="4">
    <source>
        <dbReference type="ARBA" id="ARBA00022989"/>
    </source>
</evidence>
<keyword evidence="3 6" id="KW-0812">Transmembrane</keyword>
<evidence type="ECO:0000259" key="7">
    <source>
        <dbReference type="Pfam" id="PF04024"/>
    </source>
</evidence>